<dbReference type="InterPro" id="IPR047768">
    <property type="entry name" value="Tn5p-like"/>
</dbReference>
<dbReference type="EMBL" id="BIFS01000001">
    <property type="protein sequence ID" value="GCE19350.1"/>
    <property type="molecule type" value="Genomic_DNA"/>
</dbReference>
<proteinExistence type="predicted"/>
<evidence type="ECO:0000259" key="2">
    <source>
        <dbReference type="Pfam" id="PF02281"/>
    </source>
</evidence>
<feature type="domain" description="Transposase Tn5-like N-terminal" evidence="3">
    <location>
        <begin position="11"/>
        <end position="66"/>
    </location>
</feature>
<dbReference type="InterPro" id="IPR014735">
    <property type="entry name" value="Transposase_Tn5-like_N"/>
</dbReference>
<evidence type="ECO:0000313" key="4">
    <source>
        <dbReference type="EMBL" id="GCE17986.1"/>
    </source>
</evidence>
<dbReference type="InterPro" id="IPR038215">
    <property type="entry name" value="TN5-like_N_sf"/>
</dbReference>
<gene>
    <name evidence="4" type="ORF">KDK_17860</name>
    <name evidence="5" type="ORF">KDK_31500</name>
</gene>
<organism evidence="4 6">
    <name type="scientific">Dictyobacter kobayashii</name>
    <dbReference type="NCBI Taxonomy" id="2014872"/>
    <lineage>
        <taxon>Bacteria</taxon>
        <taxon>Bacillati</taxon>
        <taxon>Chloroflexota</taxon>
        <taxon>Ktedonobacteria</taxon>
        <taxon>Ktedonobacterales</taxon>
        <taxon>Dictyobacteraceae</taxon>
        <taxon>Dictyobacter</taxon>
    </lineage>
</organism>
<dbReference type="PANTHER" id="PTHR37319:SF1">
    <property type="entry name" value="TRANSPOSASE TN5 DIMERISATION DOMAIN-CONTAINING PROTEIN"/>
    <property type="match status" value="1"/>
</dbReference>
<evidence type="ECO:0000313" key="5">
    <source>
        <dbReference type="EMBL" id="GCE19350.1"/>
    </source>
</evidence>
<dbReference type="NCBIfam" id="NF033590">
    <property type="entry name" value="transpos_IS4_3"/>
    <property type="match status" value="1"/>
</dbReference>
<dbReference type="AlphaFoldDB" id="A0A402AFX2"/>
<dbReference type="InterPro" id="IPR054836">
    <property type="entry name" value="Tn5_transposase"/>
</dbReference>
<dbReference type="Pfam" id="PF01609">
    <property type="entry name" value="DDE_Tnp_1"/>
    <property type="match status" value="1"/>
</dbReference>
<reference evidence="4" key="2">
    <citation type="journal article" date="2019" name="Int. J. Syst. Evol. Microbiol.">
        <title>Tengunoibacter tsumagoiensis gen. nov., sp. nov., Dictyobacter kobayashii sp. nov., Dictyobacter alpinus sp. nov., and description of Dictyobacteraceae fam. nov. within the order Ktedonobacterales isolated from Tengu-no-mugimeshi, a soil-like granular mass of micro-organisms, and emended descriptions of the genera Ktedonobacter and Dictyobacter.</title>
        <authorList>
            <person name="Wang C."/>
            <person name="Zheng Y."/>
            <person name="Sakai Y."/>
            <person name="Toyoda A."/>
            <person name="Minakuchi Y."/>
            <person name="Abe K."/>
            <person name="Yokota A."/>
            <person name="Yabe S."/>
        </authorList>
    </citation>
    <scope>NUCLEOTIDE SEQUENCE</scope>
    <source>
        <strain evidence="4">Uno11</strain>
    </source>
</reference>
<dbReference type="Pfam" id="PF14706">
    <property type="entry name" value="Tnp_DNA_bind"/>
    <property type="match status" value="1"/>
</dbReference>
<dbReference type="InterPro" id="IPR012337">
    <property type="entry name" value="RNaseH-like_sf"/>
</dbReference>
<dbReference type="EMBL" id="BIFS01000001">
    <property type="protein sequence ID" value="GCE17986.1"/>
    <property type="molecule type" value="Genomic_DNA"/>
</dbReference>
<dbReference type="Proteomes" id="UP000287188">
    <property type="component" value="Unassembled WGS sequence"/>
</dbReference>
<dbReference type="InterPro" id="IPR002559">
    <property type="entry name" value="Transposase_11"/>
</dbReference>
<evidence type="ECO:0000259" key="3">
    <source>
        <dbReference type="Pfam" id="PF14706"/>
    </source>
</evidence>
<name>A0A402AFX2_9CHLR</name>
<dbReference type="GO" id="GO:0006313">
    <property type="term" value="P:DNA transposition"/>
    <property type="evidence" value="ECO:0007669"/>
    <property type="project" value="InterPro"/>
</dbReference>
<comment type="caution">
    <text evidence="4">The sequence shown here is derived from an EMBL/GenBank/DDBJ whole genome shotgun (WGS) entry which is preliminary data.</text>
</comment>
<dbReference type="GO" id="GO:0004803">
    <property type="term" value="F:transposase activity"/>
    <property type="evidence" value="ECO:0007669"/>
    <property type="project" value="InterPro"/>
</dbReference>
<dbReference type="Gene3D" id="3.90.350.10">
    <property type="entry name" value="Transposase Inhibitor Protein From Tn5, Chain A, domain 1"/>
    <property type="match status" value="1"/>
</dbReference>
<dbReference type="GO" id="GO:0003677">
    <property type="term" value="F:DNA binding"/>
    <property type="evidence" value="ECO:0007669"/>
    <property type="project" value="InterPro"/>
</dbReference>
<evidence type="ECO:0000259" key="1">
    <source>
        <dbReference type="Pfam" id="PF01609"/>
    </source>
</evidence>
<dbReference type="Gene3D" id="1.10.246.40">
    <property type="entry name" value="Tn5 transposase, domain 1"/>
    <property type="match status" value="1"/>
</dbReference>
<keyword evidence="6" id="KW-1185">Reference proteome</keyword>
<dbReference type="Gene3D" id="1.10.740.10">
    <property type="entry name" value="Transferase Inhibitor Protein From Tn5, Chain"/>
    <property type="match status" value="1"/>
</dbReference>
<dbReference type="Pfam" id="PF02281">
    <property type="entry name" value="Dimer_Tnp_Tn5"/>
    <property type="match status" value="1"/>
</dbReference>
<dbReference type="InterPro" id="IPR003201">
    <property type="entry name" value="Transposase_Tn5"/>
</dbReference>
<evidence type="ECO:0000313" key="6">
    <source>
        <dbReference type="Proteomes" id="UP000287188"/>
    </source>
</evidence>
<sequence>MLSPAILLSSQQWAQATFGSVQLGDPRRVQRAVDLAFHLAQHPQASLPGVLSPAGLEAAYRFVHSSHTSYEHLVAPHLQHTRQACHQQAQVLLIQDTTEMDYQAHPTTRGLGPIGNGTHHGFLLQSVLAVVPQHDQLLGLAHQEPFLRQPAPEKESKQQRWKRERESEVWERSVRILGSPPAGSQWIHMGDRYSDIFAFMRQCREQGCDFLVRAYEDRCIDLLVEQGETPVPPRSHHHRSPTLHLLEVVKQMPIRSSMWLELKSSQKHPARKALLAVSWQPVRLLPPRTREANQWRPLVIWVIRVWEPDPPEGVEALDWILLTSVPTHTATQAQERVEWYRRRWIVEDYHQGLKTGCHMEEREIRDYEGLRTLLGIIAPIAVRLLQLRVLSRQCPDELARAVIPTDIVLVVAHLSGHPAKTMTVQQCWHGIARHGGYLGRKGDGPPGWKTLWLGWMYIQNVLQGMQLASLLSNQLDL</sequence>
<dbReference type="InterPro" id="IPR014737">
    <property type="entry name" value="Transposase_Tn5-like_C"/>
</dbReference>
<feature type="domain" description="Transposase Tn5 dimerisation" evidence="2">
    <location>
        <begin position="380"/>
        <end position="469"/>
    </location>
</feature>
<feature type="domain" description="Transposase IS4-like" evidence="1">
    <location>
        <begin position="191"/>
        <end position="378"/>
    </location>
</feature>
<dbReference type="SUPFAM" id="SSF53098">
    <property type="entry name" value="Ribonuclease H-like"/>
    <property type="match status" value="1"/>
</dbReference>
<dbReference type="PANTHER" id="PTHR37319">
    <property type="entry name" value="TRANSPOSASE"/>
    <property type="match status" value="1"/>
</dbReference>
<accession>A0A402AFX2</accession>
<dbReference type="RefSeq" id="WP_161977224.1">
    <property type="nucleotide sequence ID" value="NZ_BIFS01000001.1"/>
</dbReference>
<reference evidence="6" key="1">
    <citation type="submission" date="2018-12" db="EMBL/GenBank/DDBJ databases">
        <title>Tengunoibacter tsumagoiensis gen. nov., sp. nov., Dictyobacter kobayashii sp. nov., D. alpinus sp. nov., and D. joshuensis sp. nov. and description of Dictyobacteraceae fam. nov. within the order Ktedonobacterales isolated from Tengu-no-mugimeshi.</title>
        <authorList>
            <person name="Wang C.M."/>
            <person name="Zheng Y."/>
            <person name="Sakai Y."/>
            <person name="Toyoda A."/>
            <person name="Minakuchi Y."/>
            <person name="Abe K."/>
            <person name="Yokota A."/>
            <person name="Yabe S."/>
        </authorList>
    </citation>
    <scope>NUCLEOTIDE SEQUENCE [LARGE SCALE GENOMIC DNA]</scope>
    <source>
        <strain evidence="6">Uno11</strain>
    </source>
</reference>
<protein>
    <submittedName>
        <fullName evidence="4">IS4 family transposase</fullName>
    </submittedName>
</protein>